<dbReference type="RefSeq" id="WP_379748100.1">
    <property type="nucleotide sequence ID" value="NZ_JBHTCP010000013.1"/>
</dbReference>
<dbReference type="Pfam" id="PF17936">
    <property type="entry name" value="Big_6"/>
    <property type="match status" value="5"/>
</dbReference>
<feature type="domain" description="Bacterial Ig" evidence="2">
    <location>
        <begin position="626"/>
        <end position="703"/>
    </location>
</feature>
<dbReference type="NCBIfam" id="NF033510">
    <property type="entry name" value="Ca_tandemer"/>
    <property type="match status" value="2"/>
</dbReference>
<evidence type="ECO:0000313" key="4">
    <source>
        <dbReference type="Proteomes" id="UP001596549"/>
    </source>
</evidence>
<dbReference type="InterPro" id="IPR013783">
    <property type="entry name" value="Ig-like_fold"/>
</dbReference>
<evidence type="ECO:0000313" key="3">
    <source>
        <dbReference type="EMBL" id="MFC7371487.1"/>
    </source>
</evidence>
<dbReference type="SUPFAM" id="SSF51126">
    <property type="entry name" value="Pectin lyase-like"/>
    <property type="match status" value="1"/>
</dbReference>
<keyword evidence="1" id="KW-0732">Signal</keyword>
<dbReference type="InterPro" id="IPR011050">
    <property type="entry name" value="Pectin_lyase_fold/virulence"/>
</dbReference>
<feature type="domain" description="Bacterial Ig" evidence="2">
    <location>
        <begin position="388"/>
        <end position="452"/>
    </location>
</feature>
<comment type="caution">
    <text evidence="3">The sequence shown here is derived from an EMBL/GenBank/DDBJ whole genome shotgun (WGS) entry which is preliminary data.</text>
</comment>
<feature type="signal peptide" evidence="1">
    <location>
        <begin position="1"/>
        <end position="24"/>
    </location>
</feature>
<accession>A0ABW2NNX4</accession>
<dbReference type="Gene3D" id="2.60.40.10">
    <property type="entry name" value="Immunoglobulins"/>
    <property type="match status" value="3"/>
</dbReference>
<feature type="domain" description="Bacterial Ig" evidence="2">
    <location>
        <begin position="301"/>
        <end position="379"/>
    </location>
</feature>
<reference evidence="4" key="1">
    <citation type="journal article" date="2019" name="Int. J. Syst. Evol. Microbiol.">
        <title>The Global Catalogue of Microorganisms (GCM) 10K type strain sequencing project: providing services to taxonomists for standard genome sequencing and annotation.</title>
        <authorList>
            <consortium name="The Broad Institute Genomics Platform"/>
            <consortium name="The Broad Institute Genome Sequencing Center for Infectious Disease"/>
            <person name="Wu L."/>
            <person name="Ma J."/>
        </authorList>
    </citation>
    <scope>NUCLEOTIDE SEQUENCE [LARGE SCALE GENOMIC DNA]</scope>
    <source>
        <strain evidence="4">NBRC 106396</strain>
    </source>
</reference>
<feature type="domain" description="Bacterial Ig" evidence="2">
    <location>
        <begin position="464"/>
        <end position="540"/>
    </location>
</feature>
<proteinExistence type="predicted"/>
<protein>
    <submittedName>
        <fullName evidence="3">Ig-like domain-containing protein</fullName>
    </submittedName>
</protein>
<gene>
    <name evidence="3" type="ORF">ACFQPF_07350</name>
</gene>
<keyword evidence="4" id="KW-1185">Reference proteome</keyword>
<dbReference type="Proteomes" id="UP001596549">
    <property type="component" value="Unassembled WGS sequence"/>
</dbReference>
<sequence>MMRKNWSAAFLAVVLVLGASSAFTATPEAAVAEESGTIVTEGILEDTIWTKDKSPYILPDGLRIARDKTLTIEPGVKVIGRSTSFSTLSIEGSLIANGTENERITFENMFLSGGSYPNGRIELTYSDVSRTQGYILQTNSYDPIVVLKHNSFSGGYVILSSNRENPIAIESNLFRDKSALCVMNGHAPVTIKRNTFDNGDNPTNTPDLTVHCSSLDCSPTNFVMTENNFLGSGHMKVQVNGNEGLTFKGDHNYWGTENENQIHQLILDGRDYSNISGNRLAAEYPALTPFANGWPAGNLATPTVQSITSEDSSLYGMTSADSIVQVWRNGELIGTGKPHSDGMYSVKLDTQLTAGDKLEAVAVKPVSGYVSKPAVVTVKPYVPLMYDVSEVTDQSESVSGRTTYHSTVNLFNNGVLVGSGVSDNIGKFELTFPKQPGGSMLEIVITTPKQNTKTYSIPVADKTAPAAPKVNTVSNKSVSVSGAAEPGADVTVIAGGKTYRGAADKDGKYSLPILVQNAGASIRVTAIDSAGNASPAVTVKTTRVAPNVPSVDSISNKAAYVTGTAERYAAVKVQIGSKFYTAKAGYDGKYKVVIPVQNTGAAVSVTAADKYGKVSLAKAVKVHRVAPNMPAVNPVRYTSTLVTGKTEPRITVYAKIGTKVYSAKSASDGTFKISIPKQAKGKKIYVTSKDAKSMISAARVMTVY</sequence>
<dbReference type="InterPro" id="IPR041498">
    <property type="entry name" value="Big_6"/>
</dbReference>
<feature type="chain" id="PRO_5046203812" evidence="1">
    <location>
        <begin position="25"/>
        <end position="704"/>
    </location>
</feature>
<evidence type="ECO:0000259" key="2">
    <source>
        <dbReference type="Pfam" id="PF17936"/>
    </source>
</evidence>
<feature type="domain" description="Bacterial Ig" evidence="2">
    <location>
        <begin position="545"/>
        <end position="622"/>
    </location>
</feature>
<name>A0ABW2NNX4_9BACL</name>
<organism evidence="3 4">
    <name type="scientific">Fictibacillus iocasae</name>
    <dbReference type="NCBI Taxonomy" id="2715437"/>
    <lineage>
        <taxon>Bacteria</taxon>
        <taxon>Bacillati</taxon>
        <taxon>Bacillota</taxon>
        <taxon>Bacilli</taxon>
        <taxon>Bacillales</taxon>
        <taxon>Fictibacillaceae</taxon>
        <taxon>Fictibacillus</taxon>
    </lineage>
</organism>
<dbReference type="EMBL" id="JBHTCP010000013">
    <property type="protein sequence ID" value="MFC7371487.1"/>
    <property type="molecule type" value="Genomic_DNA"/>
</dbReference>
<evidence type="ECO:0000256" key="1">
    <source>
        <dbReference type="SAM" id="SignalP"/>
    </source>
</evidence>